<sequence length="130" mass="13585">MSTKTVINDVPCEKVQDIFSAEEIAASGDATSTPEIPISKAYGSFVIEATITGDGTCKFELLTSCSGDYFSEPENVDDLATGLTKTSGDGSGHVQIPVSFGDAIGRYMKIKVTETGTSNSVTITAAVYGR</sequence>
<dbReference type="KEGG" id="dal:Dalk_4544"/>
<dbReference type="RefSeq" id="WP_015949261.1">
    <property type="nucleotide sequence ID" value="NC_011768.1"/>
</dbReference>
<dbReference type="EMBL" id="CP001322">
    <property type="protein sequence ID" value="ACL06222.1"/>
    <property type="molecule type" value="Genomic_DNA"/>
</dbReference>
<dbReference type="HOGENOM" id="CLU_1934606_0_0_7"/>
<evidence type="ECO:0000313" key="1">
    <source>
        <dbReference type="EMBL" id="ACL06222.1"/>
    </source>
</evidence>
<gene>
    <name evidence="1" type="ordered locus">Dalk_4544</name>
</gene>
<protein>
    <submittedName>
        <fullName evidence="1">Uncharacterized protein</fullName>
    </submittedName>
</protein>
<reference evidence="1 2" key="1">
    <citation type="journal article" date="2012" name="Environ. Microbiol.">
        <title>The genome sequence of Desulfatibacillum alkenivorans AK-01: a blueprint for anaerobic alkane oxidation.</title>
        <authorList>
            <person name="Callaghan A.V."/>
            <person name="Morris B.E."/>
            <person name="Pereira I.A."/>
            <person name="McInerney M.J."/>
            <person name="Austin R.N."/>
            <person name="Groves J.T."/>
            <person name="Kukor J.J."/>
            <person name="Suflita J.M."/>
            <person name="Young L.Y."/>
            <person name="Zylstra G.J."/>
            <person name="Wawrik B."/>
        </authorList>
    </citation>
    <scope>NUCLEOTIDE SEQUENCE [LARGE SCALE GENOMIC DNA]</scope>
    <source>
        <strain evidence="1 2">AK-01</strain>
    </source>
</reference>
<dbReference type="AlphaFoldDB" id="B8FCQ9"/>
<organism evidence="1 2">
    <name type="scientific">Desulfatibacillum aliphaticivorans</name>
    <dbReference type="NCBI Taxonomy" id="218208"/>
    <lineage>
        <taxon>Bacteria</taxon>
        <taxon>Pseudomonadati</taxon>
        <taxon>Thermodesulfobacteriota</taxon>
        <taxon>Desulfobacteria</taxon>
        <taxon>Desulfobacterales</taxon>
        <taxon>Desulfatibacillaceae</taxon>
        <taxon>Desulfatibacillum</taxon>
    </lineage>
</organism>
<accession>B8FCQ9</accession>
<name>B8FCQ9_DESAL</name>
<evidence type="ECO:0000313" key="2">
    <source>
        <dbReference type="Proteomes" id="UP000000739"/>
    </source>
</evidence>
<dbReference type="Proteomes" id="UP000000739">
    <property type="component" value="Chromosome"/>
</dbReference>
<proteinExistence type="predicted"/>
<keyword evidence="2" id="KW-1185">Reference proteome</keyword>